<evidence type="ECO:0000259" key="2">
    <source>
        <dbReference type="PROSITE" id="PS51841"/>
    </source>
</evidence>
<dbReference type="InterPro" id="IPR059177">
    <property type="entry name" value="GH29D-like_dom"/>
</dbReference>
<evidence type="ECO:0000313" key="4">
    <source>
        <dbReference type="Proteomes" id="UP000315440"/>
    </source>
</evidence>
<dbReference type="SUPFAM" id="SSF63446">
    <property type="entry name" value="Type I dockerin domain"/>
    <property type="match status" value="1"/>
</dbReference>
<evidence type="ECO:0000313" key="3">
    <source>
        <dbReference type="EMBL" id="TWT86494.1"/>
    </source>
</evidence>
<dbReference type="Pfam" id="PF13290">
    <property type="entry name" value="CHB_HEX_C_1"/>
    <property type="match status" value="1"/>
</dbReference>
<dbReference type="EMBL" id="SJPQ01000004">
    <property type="protein sequence ID" value="TWT86494.1"/>
    <property type="molecule type" value="Genomic_DNA"/>
</dbReference>
<dbReference type="AlphaFoldDB" id="A0A5C5ZGQ0"/>
<dbReference type="GO" id="GO:0000272">
    <property type="term" value="P:polysaccharide catabolic process"/>
    <property type="evidence" value="ECO:0007669"/>
    <property type="project" value="InterPro"/>
</dbReference>
<sequence length="516" mass="54579">MLSDANIEATVLAHASIINEARIRNSERWPNLKLNVGAFSEEGLTGWEAQVSHMIGWLREHAAWMDEQMAPVPSLSPPNGDAGTEVTLSVDRPGATIYYTLDGSDPRAADGGYSPTALVYSDPFLVGENVTVNARAVEPGSDFPWSAMATGQYATIVVPADAGNLRVTEINYHPDDPTQEELALVPGADDNSFEFFELLNTSNQTVDLTGVRFTDGIEFDFSTGAVGVLAPGEAVVVVENHLAFNARYGAGRNVAGEYSGRLSNSGEEIAIVGADDSVILSFEYDDSNSWPDDADGDGAALQVIDYFANPADPNNWRESDLTGGTPGAATLLIDGDYDRDGVVTRDDYDAWIQRFGETVDGPGAVPGAGADGNRNGVADAADFTVWRDHLGDVAPPLDYQPPPAVAAVAAATAPASAAVERSADPVSVAHYTSVAHTASNAVSEAAIEDVISAAPTASSNELLLLGDQPNRRLDGGDEKEHGPTRSSRTAWPQEGLEENRPDSTLAEEWDEAFASL</sequence>
<accession>A0A5C5ZGQ0</accession>
<gene>
    <name evidence="3" type="ORF">Mal64_33200</name>
</gene>
<dbReference type="Proteomes" id="UP000315440">
    <property type="component" value="Unassembled WGS sequence"/>
</dbReference>
<protein>
    <recommendedName>
        <fullName evidence="2">LTD domain-containing protein</fullName>
    </recommendedName>
</protein>
<proteinExistence type="predicted"/>
<dbReference type="InterPro" id="IPR018247">
    <property type="entry name" value="EF_Hand_1_Ca_BS"/>
</dbReference>
<feature type="compositionally biased region" description="Basic and acidic residues" evidence="1">
    <location>
        <begin position="469"/>
        <end position="483"/>
    </location>
</feature>
<reference evidence="3 4" key="1">
    <citation type="submission" date="2019-02" db="EMBL/GenBank/DDBJ databases">
        <title>Deep-cultivation of Planctomycetes and their phenomic and genomic characterization uncovers novel biology.</title>
        <authorList>
            <person name="Wiegand S."/>
            <person name="Jogler M."/>
            <person name="Boedeker C."/>
            <person name="Pinto D."/>
            <person name="Vollmers J."/>
            <person name="Rivas-Marin E."/>
            <person name="Kohn T."/>
            <person name="Peeters S.H."/>
            <person name="Heuer A."/>
            <person name="Rast P."/>
            <person name="Oberbeckmann S."/>
            <person name="Bunk B."/>
            <person name="Jeske O."/>
            <person name="Meyerdierks A."/>
            <person name="Storesund J.E."/>
            <person name="Kallscheuer N."/>
            <person name="Luecker S."/>
            <person name="Lage O.M."/>
            <person name="Pohl T."/>
            <person name="Merkel B.J."/>
            <person name="Hornburger P."/>
            <person name="Mueller R.-W."/>
            <person name="Bruemmer F."/>
            <person name="Labrenz M."/>
            <person name="Spormann A.M."/>
            <person name="Op Den Camp H."/>
            <person name="Overmann J."/>
            <person name="Amann R."/>
            <person name="Jetten M.S.M."/>
            <person name="Mascher T."/>
            <person name="Medema M.H."/>
            <person name="Devos D.P."/>
            <person name="Kaster A.-K."/>
            <person name="Ovreas L."/>
            <person name="Rohde M."/>
            <person name="Galperin M.Y."/>
            <person name="Jogler C."/>
        </authorList>
    </citation>
    <scope>NUCLEOTIDE SEQUENCE [LARGE SCALE GENOMIC DNA]</scope>
    <source>
        <strain evidence="3 4">Mal64</strain>
    </source>
</reference>
<evidence type="ECO:0000256" key="1">
    <source>
        <dbReference type="SAM" id="MobiDB-lite"/>
    </source>
</evidence>
<comment type="caution">
    <text evidence="3">The sequence shown here is derived from an EMBL/GenBank/DDBJ whole genome shotgun (WGS) entry which is preliminary data.</text>
</comment>
<dbReference type="OrthoDB" id="9802683at2"/>
<dbReference type="PROSITE" id="PS00018">
    <property type="entry name" value="EF_HAND_1"/>
    <property type="match status" value="1"/>
</dbReference>
<dbReference type="Pfam" id="PF00932">
    <property type="entry name" value="LTD"/>
    <property type="match status" value="1"/>
</dbReference>
<keyword evidence="4" id="KW-1185">Reference proteome</keyword>
<name>A0A5C5ZGQ0_9BACT</name>
<feature type="region of interest" description="Disordered" evidence="1">
    <location>
        <begin position="461"/>
        <end position="516"/>
    </location>
</feature>
<feature type="compositionally biased region" description="Acidic residues" evidence="1">
    <location>
        <begin position="505"/>
        <end position="516"/>
    </location>
</feature>
<dbReference type="InterPro" id="IPR001322">
    <property type="entry name" value="Lamin_tail_dom"/>
</dbReference>
<dbReference type="PROSITE" id="PS51841">
    <property type="entry name" value="LTD"/>
    <property type="match status" value="1"/>
</dbReference>
<organism evidence="3 4">
    <name type="scientific">Pseudobythopirellula maris</name>
    <dbReference type="NCBI Taxonomy" id="2527991"/>
    <lineage>
        <taxon>Bacteria</taxon>
        <taxon>Pseudomonadati</taxon>
        <taxon>Planctomycetota</taxon>
        <taxon>Planctomycetia</taxon>
        <taxon>Pirellulales</taxon>
        <taxon>Lacipirellulaceae</taxon>
        <taxon>Pseudobythopirellula</taxon>
    </lineage>
</organism>
<dbReference type="InterPro" id="IPR036439">
    <property type="entry name" value="Dockerin_dom_sf"/>
</dbReference>
<feature type="domain" description="LTD" evidence="2">
    <location>
        <begin position="150"/>
        <end position="276"/>
    </location>
</feature>